<dbReference type="Gene3D" id="3.40.50.620">
    <property type="entry name" value="HUPs"/>
    <property type="match status" value="2"/>
</dbReference>
<dbReference type="SUPFAM" id="SSF50677">
    <property type="entry name" value="ValRS/IleRS/LeuRS editing domain"/>
    <property type="match status" value="1"/>
</dbReference>
<proteinExistence type="inferred from homology"/>
<comment type="caution">
    <text evidence="12">The sequence shown here is derived from an EMBL/GenBank/DDBJ whole genome shotgun (WGS) entry which is preliminary data.</text>
</comment>
<dbReference type="PRINTS" id="PR00984">
    <property type="entry name" value="TRNASYNTHILE"/>
</dbReference>
<dbReference type="GO" id="GO:0002161">
    <property type="term" value="F:aminoacyl-tRNA deacylase activity"/>
    <property type="evidence" value="ECO:0007669"/>
    <property type="project" value="InterPro"/>
</dbReference>
<dbReference type="SUPFAM" id="SSF52374">
    <property type="entry name" value="Nucleotidylyl transferase"/>
    <property type="match status" value="1"/>
</dbReference>
<dbReference type="GO" id="GO:0000049">
    <property type="term" value="F:tRNA binding"/>
    <property type="evidence" value="ECO:0007669"/>
    <property type="project" value="InterPro"/>
</dbReference>
<dbReference type="GO" id="GO:0005524">
    <property type="term" value="F:ATP binding"/>
    <property type="evidence" value="ECO:0007669"/>
    <property type="project" value="UniProtKB-KW"/>
</dbReference>
<dbReference type="InterPro" id="IPR002300">
    <property type="entry name" value="aa-tRNA-synth_Ia"/>
</dbReference>
<evidence type="ECO:0000256" key="6">
    <source>
        <dbReference type="ARBA" id="ARBA00022917"/>
    </source>
</evidence>
<dbReference type="Gene3D" id="1.10.730.20">
    <property type="match status" value="1"/>
</dbReference>
<dbReference type="EC" id="6.1.1.5" evidence="2"/>
<evidence type="ECO:0000256" key="4">
    <source>
        <dbReference type="ARBA" id="ARBA00022741"/>
    </source>
</evidence>
<evidence type="ECO:0000313" key="13">
    <source>
        <dbReference type="Proteomes" id="UP000298663"/>
    </source>
</evidence>
<dbReference type="AlphaFoldDB" id="A0A4U5LV42"/>
<feature type="domain" description="Methionyl/Valyl/Leucyl/Isoleucyl-tRNA synthetase anticodon-binding" evidence="11">
    <location>
        <begin position="752"/>
        <end position="894"/>
    </location>
</feature>
<dbReference type="InterPro" id="IPR014729">
    <property type="entry name" value="Rossmann-like_a/b/a_fold"/>
</dbReference>
<dbReference type="PANTHER" id="PTHR42765">
    <property type="entry name" value="SOLEUCYL-TRNA SYNTHETASE"/>
    <property type="match status" value="1"/>
</dbReference>
<keyword evidence="6" id="KW-0648">Protein biosynthesis</keyword>
<sequence length="984" mass="112509">MSLRLSRCVAWSTASRTILRCSNLPSNSSLWAFRSNNFSSKPVRQLSDLKNSIFLPQTTFESHIKPVLQSEHDQKVAISGDLHGFYKWQQENRNESDIFVFLDGPPYANGPAHVGHAINKILKDLVVKSRAIALGKRVSFQPGWDCHGLPIELKITKNVQGKTPVEIRELAREVAEESIKLQMNAFKRWGVSADWEKPYRTMDPEYVANQLEVFAELFEKGYVYRSNKPVYWSPSSHSALAESELEYNEKHKSISCYFRFPFINLDLESAGLSYLKNDKQEHIHALIWTTTPWTLPLNNAICYSDSIRYVLVESKTKKGNPLRDLYVVADDLLPEIQKVTGDEFEVLATLENSIFRDKFYRNCMYNEVAMPLLPGKHVSAKVGTGLVHTSYAHGFDDYQIAVSRNEKVNCYVDEEGRYTRQMGHELEGKDVFTQGSKAVLEMFKKHVVHKHNYVHSYPYDWRTKKPVIIRSCPQWFIDVSDIGHRSADIIDDSIKIASGNNDQSASLISLLKNRPAWCISRQRVWGVPIPAVELQGEMKMTSSPKLIRRVAELVREANSTDVWWTKPVEDILTDEIYEELNLNIDGSITKGMDVMDVWLDSGCAWKTIEDQGAVSDVVSEGVDQFRGWFQSLMLTSLAVRDQAPYKRIIVHGFSVDDKGKKMSKSVGNVIDPEVITDGSLKQKALGANGLRLWVALYGSEGVGDVKLGQIVLEDLTRRMTQIRNSFRFLLGALNGYECQEAQVLFAERPLLDRYVLNEVKNHLQRAKKNYEAYKFRAVANEFVQFLQNPLSSLYINSVRDRLYCDPLHSKHHQSAQETIDLIGRSLAACIAPVLPHLAIEYYMNHPVESVDPKNGLRRTIDELLREYEEREVEISEEARKQMQIAMRLKNKVDTVSKGKIDISKQEVEIMLNSEDYDFVQSIHGDNWNSDLVEILGVSGAQIYIGEPESVKFVDAQRKFCIRCRKHKREQKEQVCRRCTEAINC</sequence>
<reference evidence="12 13" key="1">
    <citation type="journal article" date="2015" name="Genome Biol.">
        <title>Comparative genomics of Steinernema reveals deeply conserved gene regulatory networks.</title>
        <authorList>
            <person name="Dillman A.R."/>
            <person name="Macchietto M."/>
            <person name="Porter C.F."/>
            <person name="Rogers A."/>
            <person name="Williams B."/>
            <person name="Antoshechkin I."/>
            <person name="Lee M.M."/>
            <person name="Goodwin Z."/>
            <person name="Lu X."/>
            <person name="Lewis E.E."/>
            <person name="Goodrich-Blair H."/>
            <person name="Stock S.P."/>
            <person name="Adams B.J."/>
            <person name="Sternberg P.W."/>
            <person name="Mortazavi A."/>
        </authorList>
    </citation>
    <scope>NUCLEOTIDE SEQUENCE [LARGE SCALE GENOMIC DNA]</scope>
    <source>
        <strain evidence="12 13">ALL</strain>
    </source>
</reference>
<dbReference type="SUPFAM" id="SSF47323">
    <property type="entry name" value="Anticodon-binding domain of a subclass of class I aminoacyl-tRNA synthetases"/>
    <property type="match status" value="1"/>
</dbReference>
<organism evidence="12 13">
    <name type="scientific">Steinernema carpocapsae</name>
    <name type="common">Entomopathogenic nematode</name>
    <dbReference type="NCBI Taxonomy" id="34508"/>
    <lineage>
        <taxon>Eukaryota</taxon>
        <taxon>Metazoa</taxon>
        <taxon>Ecdysozoa</taxon>
        <taxon>Nematoda</taxon>
        <taxon>Chromadorea</taxon>
        <taxon>Rhabditida</taxon>
        <taxon>Tylenchina</taxon>
        <taxon>Panagrolaimomorpha</taxon>
        <taxon>Strongyloidoidea</taxon>
        <taxon>Steinernematidae</taxon>
        <taxon>Steinernema</taxon>
    </lineage>
</organism>
<evidence type="ECO:0000256" key="1">
    <source>
        <dbReference type="ARBA" id="ARBA00005594"/>
    </source>
</evidence>
<keyword evidence="9" id="KW-0175">Coiled coil</keyword>
<dbReference type="NCBIfam" id="TIGR00392">
    <property type="entry name" value="ileS"/>
    <property type="match status" value="1"/>
</dbReference>
<evidence type="ECO:0000313" key="12">
    <source>
        <dbReference type="EMBL" id="TKR60001.1"/>
    </source>
</evidence>
<dbReference type="OrthoDB" id="10264412at2759"/>
<keyword evidence="3" id="KW-0436">Ligase</keyword>
<evidence type="ECO:0000256" key="9">
    <source>
        <dbReference type="SAM" id="Coils"/>
    </source>
</evidence>
<dbReference type="InterPro" id="IPR013155">
    <property type="entry name" value="M/V/L/I-tRNA-synth_anticd-bd"/>
</dbReference>
<dbReference type="Proteomes" id="UP000298663">
    <property type="component" value="Unassembled WGS sequence"/>
</dbReference>
<dbReference type="Pfam" id="PF08264">
    <property type="entry name" value="Anticodon_1"/>
    <property type="match status" value="1"/>
</dbReference>
<dbReference type="InterPro" id="IPR033708">
    <property type="entry name" value="Anticodon_Ile_BEm"/>
</dbReference>
<keyword evidence="4" id="KW-0547">Nucleotide-binding</keyword>
<name>A0A4U5LV42_STECR</name>
<accession>A0A4U5LV42</accession>
<protein>
    <recommendedName>
        <fullName evidence="2">isoleucine--tRNA ligase</fullName>
        <ecNumber evidence="2">6.1.1.5</ecNumber>
    </recommendedName>
    <alternativeName>
        <fullName evidence="8">Isoleucyl-tRNA synthetase</fullName>
    </alternativeName>
</protein>
<evidence type="ECO:0000256" key="3">
    <source>
        <dbReference type="ARBA" id="ARBA00022598"/>
    </source>
</evidence>
<dbReference type="GO" id="GO:0004822">
    <property type="term" value="F:isoleucine-tRNA ligase activity"/>
    <property type="evidence" value="ECO:0007669"/>
    <property type="project" value="UniProtKB-EC"/>
</dbReference>
<dbReference type="CDD" id="cd07960">
    <property type="entry name" value="Anticodon_Ia_Ile_BEm"/>
    <property type="match status" value="1"/>
</dbReference>
<gene>
    <name evidence="12" type="ORF">L596_029597</name>
</gene>
<evidence type="ECO:0000256" key="5">
    <source>
        <dbReference type="ARBA" id="ARBA00022840"/>
    </source>
</evidence>
<dbReference type="InterPro" id="IPR050081">
    <property type="entry name" value="Ile-tRNA_ligase"/>
</dbReference>
<dbReference type="GO" id="GO:0006428">
    <property type="term" value="P:isoleucyl-tRNA aminoacylation"/>
    <property type="evidence" value="ECO:0007669"/>
    <property type="project" value="InterPro"/>
</dbReference>
<dbReference type="InterPro" id="IPR002301">
    <property type="entry name" value="Ile-tRNA-ligase"/>
</dbReference>
<evidence type="ECO:0000256" key="8">
    <source>
        <dbReference type="ARBA" id="ARBA00032665"/>
    </source>
</evidence>
<dbReference type="InterPro" id="IPR009080">
    <property type="entry name" value="tRNAsynth_Ia_anticodon-bd"/>
</dbReference>
<evidence type="ECO:0000256" key="7">
    <source>
        <dbReference type="ARBA" id="ARBA00023146"/>
    </source>
</evidence>
<dbReference type="PANTHER" id="PTHR42765:SF1">
    <property type="entry name" value="ISOLEUCINE--TRNA LIGASE, MITOCHONDRIAL"/>
    <property type="match status" value="1"/>
</dbReference>
<dbReference type="EMBL" id="AZBU02000012">
    <property type="protein sequence ID" value="TKR60001.1"/>
    <property type="molecule type" value="Genomic_DNA"/>
</dbReference>
<dbReference type="GO" id="GO:0005739">
    <property type="term" value="C:mitochondrion"/>
    <property type="evidence" value="ECO:0007669"/>
    <property type="project" value="TreeGrafter"/>
</dbReference>
<evidence type="ECO:0000259" key="10">
    <source>
        <dbReference type="Pfam" id="PF00133"/>
    </source>
</evidence>
<dbReference type="InterPro" id="IPR009008">
    <property type="entry name" value="Val/Leu/Ile-tRNA-synth_edit"/>
</dbReference>
<feature type="coiled-coil region" evidence="9">
    <location>
        <begin position="853"/>
        <end position="880"/>
    </location>
</feature>
<keyword evidence="7" id="KW-0030">Aminoacyl-tRNA synthetase</keyword>
<dbReference type="Pfam" id="PF00133">
    <property type="entry name" value="tRNA-synt_1"/>
    <property type="match status" value="1"/>
</dbReference>
<keyword evidence="13" id="KW-1185">Reference proteome</keyword>
<keyword evidence="5" id="KW-0067">ATP-binding</keyword>
<evidence type="ECO:0000256" key="2">
    <source>
        <dbReference type="ARBA" id="ARBA00013165"/>
    </source>
</evidence>
<evidence type="ECO:0000259" key="11">
    <source>
        <dbReference type="Pfam" id="PF08264"/>
    </source>
</evidence>
<dbReference type="FunFam" id="3.40.50.620:FF:000401">
    <property type="entry name" value="Isoleucyl-tRNA synthetase (Mitochondrial)"/>
    <property type="match status" value="1"/>
</dbReference>
<dbReference type="STRING" id="34508.A0A4U5LV42"/>
<feature type="domain" description="Aminoacyl-tRNA synthetase class Ia" evidence="10">
    <location>
        <begin position="84"/>
        <end position="706"/>
    </location>
</feature>
<reference evidence="12 13" key="2">
    <citation type="journal article" date="2019" name="G3 (Bethesda)">
        <title>Hybrid Assembly of the Genome of the Entomopathogenic Nematode Steinernema carpocapsae Identifies the X-Chromosome.</title>
        <authorList>
            <person name="Serra L."/>
            <person name="Macchietto M."/>
            <person name="Macias-Munoz A."/>
            <person name="McGill C.J."/>
            <person name="Rodriguez I.M."/>
            <person name="Rodriguez B."/>
            <person name="Murad R."/>
            <person name="Mortazavi A."/>
        </authorList>
    </citation>
    <scope>NUCLEOTIDE SEQUENCE [LARGE SCALE GENOMIC DNA]</scope>
    <source>
        <strain evidence="12 13">ALL</strain>
    </source>
</reference>
<dbReference type="GO" id="GO:0032543">
    <property type="term" value="P:mitochondrial translation"/>
    <property type="evidence" value="ECO:0007669"/>
    <property type="project" value="TreeGrafter"/>
</dbReference>
<comment type="similarity">
    <text evidence="1">Belongs to the class-I aminoacyl-tRNA synthetase family.</text>
</comment>